<reference evidence="6 7" key="1">
    <citation type="submission" date="2018-01" db="EMBL/GenBank/DDBJ databases">
        <title>Metagenomic assembled genomes from two thermal pools in the Uzon Caldera, Kamchatka, Russia.</title>
        <authorList>
            <person name="Wilkins L."/>
            <person name="Ettinger C."/>
        </authorList>
    </citation>
    <scope>NUCLEOTIDE SEQUENCE [LARGE SCALE GENOMIC DNA]</scope>
    <source>
        <strain evidence="6">ZAV-05</strain>
    </source>
</reference>
<dbReference type="GO" id="GO:0003735">
    <property type="term" value="F:structural constituent of ribosome"/>
    <property type="evidence" value="ECO:0007669"/>
    <property type="project" value="InterPro"/>
</dbReference>
<name>A0A2J6WQT8_9BACT</name>
<keyword evidence="3 4" id="KW-0687">Ribonucleoprotein</keyword>
<dbReference type="EMBL" id="PNIN01000020">
    <property type="protein sequence ID" value="PMP72599.1"/>
    <property type="molecule type" value="Genomic_DNA"/>
</dbReference>
<dbReference type="InterPro" id="IPR000456">
    <property type="entry name" value="Ribosomal_bL17"/>
</dbReference>
<comment type="caution">
    <text evidence="6">The sequence shown here is derived from an EMBL/GenBank/DDBJ whole genome shotgun (WGS) entry which is preliminary data.</text>
</comment>
<evidence type="ECO:0000313" key="6">
    <source>
        <dbReference type="EMBL" id="PMP72599.1"/>
    </source>
</evidence>
<dbReference type="PROSITE" id="PS01167">
    <property type="entry name" value="RIBOSOMAL_L17"/>
    <property type="match status" value="1"/>
</dbReference>
<dbReference type="InterPro" id="IPR036373">
    <property type="entry name" value="Ribosomal_bL17_sf"/>
</dbReference>
<dbReference type="GO" id="GO:0022625">
    <property type="term" value="C:cytosolic large ribosomal subunit"/>
    <property type="evidence" value="ECO:0007669"/>
    <property type="project" value="TreeGrafter"/>
</dbReference>
<proteinExistence type="inferred from homology"/>
<comment type="subunit">
    <text evidence="4">Part of the 50S ribosomal subunit. Contacts protein L32.</text>
</comment>
<organism evidence="6 7">
    <name type="scientific">Calditerrivibrio nitroreducens</name>
    <dbReference type="NCBI Taxonomy" id="477976"/>
    <lineage>
        <taxon>Bacteria</taxon>
        <taxon>Pseudomonadati</taxon>
        <taxon>Deferribacterota</taxon>
        <taxon>Deferribacteres</taxon>
        <taxon>Deferribacterales</taxon>
        <taxon>Calditerrivibrionaceae</taxon>
    </lineage>
</organism>
<dbReference type="HAMAP" id="MF_01368">
    <property type="entry name" value="Ribosomal_bL17"/>
    <property type="match status" value="1"/>
</dbReference>
<dbReference type="InterPro" id="IPR047859">
    <property type="entry name" value="Ribosomal_bL17_CS"/>
</dbReference>
<keyword evidence="2 4" id="KW-0689">Ribosomal protein</keyword>
<dbReference type="GO" id="GO:0006412">
    <property type="term" value="P:translation"/>
    <property type="evidence" value="ECO:0007669"/>
    <property type="project" value="UniProtKB-UniRule"/>
</dbReference>
<evidence type="ECO:0000256" key="1">
    <source>
        <dbReference type="ARBA" id="ARBA00008777"/>
    </source>
</evidence>
<evidence type="ECO:0000256" key="3">
    <source>
        <dbReference type="ARBA" id="ARBA00023274"/>
    </source>
</evidence>
<evidence type="ECO:0000256" key="5">
    <source>
        <dbReference type="RuleBase" id="RU000660"/>
    </source>
</evidence>
<protein>
    <recommendedName>
        <fullName evidence="4">Large ribosomal subunit protein bL17</fullName>
    </recommendedName>
</protein>
<dbReference type="Proteomes" id="UP000242881">
    <property type="component" value="Unassembled WGS sequence"/>
</dbReference>
<dbReference type="NCBIfam" id="TIGR00059">
    <property type="entry name" value="L17"/>
    <property type="match status" value="1"/>
</dbReference>
<dbReference type="PANTHER" id="PTHR14413">
    <property type="entry name" value="RIBOSOMAL PROTEIN L17"/>
    <property type="match status" value="1"/>
</dbReference>
<gene>
    <name evidence="4" type="primary">rplQ</name>
    <name evidence="6" type="ORF">C0187_01385</name>
</gene>
<evidence type="ECO:0000313" key="7">
    <source>
        <dbReference type="Proteomes" id="UP000242881"/>
    </source>
</evidence>
<dbReference type="SUPFAM" id="SSF64263">
    <property type="entry name" value="Prokaryotic ribosomal protein L17"/>
    <property type="match status" value="1"/>
</dbReference>
<accession>A0A2J6WQT8</accession>
<evidence type="ECO:0000256" key="4">
    <source>
        <dbReference type="HAMAP-Rule" id="MF_01368"/>
    </source>
</evidence>
<sequence length="126" mass="14401">MRHKSGIKKLGRPTDHRLAMLRNLAISLIEKGRIETTVDRAKALRSFVEPIITLGKKGDLSAIRLAYKKLHNKDAVRTVFKELAQRYKSRPGGYTRVLKTRIRRGDNATMAIIEFVKDENQEAKSE</sequence>
<dbReference type="Pfam" id="PF01196">
    <property type="entry name" value="Ribosomal_L17"/>
    <property type="match status" value="1"/>
</dbReference>
<comment type="similarity">
    <text evidence="1 4 5">Belongs to the bacterial ribosomal protein bL17 family.</text>
</comment>
<dbReference type="FunFam" id="3.90.1030.10:FF:000001">
    <property type="entry name" value="50S ribosomal protein L17"/>
    <property type="match status" value="1"/>
</dbReference>
<dbReference type="Gene3D" id="3.90.1030.10">
    <property type="entry name" value="Ribosomal protein L17"/>
    <property type="match status" value="1"/>
</dbReference>
<dbReference type="AlphaFoldDB" id="A0A2J6WQT8"/>
<evidence type="ECO:0000256" key="2">
    <source>
        <dbReference type="ARBA" id="ARBA00022980"/>
    </source>
</evidence>
<dbReference type="PANTHER" id="PTHR14413:SF16">
    <property type="entry name" value="LARGE RIBOSOMAL SUBUNIT PROTEIN BL17M"/>
    <property type="match status" value="1"/>
</dbReference>